<feature type="region of interest" description="Disordered" evidence="1">
    <location>
        <begin position="492"/>
        <end position="893"/>
    </location>
</feature>
<dbReference type="Proteomes" id="UP001519460">
    <property type="component" value="Unassembled WGS sequence"/>
</dbReference>
<feature type="compositionally biased region" description="Low complexity" evidence="1">
    <location>
        <begin position="210"/>
        <end position="226"/>
    </location>
</feature>
<feature type="compositionally biased region" description="Polar residues" evidence="1">
    <location>
        <begin position="745"/>
        <end position="755"/>
    </location>
</feature>
<reference evidence="2 3" key="1">
    <citation type="journal article" date="2023" name="Sci. Data">
        <title>Genome assembly of the Korean intertidal mud-creeper Batillaria attramentaria.</title>
        <authorList>
            <person name="Patra A.K."/>
            <person name="Ho P.T."/>
            <person name="Jun S."/>
            <person name="Lee S.J."/>
            <person name="Kim Y."/>
            <person name="Won Y.J."/>
        </authorList>
    </citation>
    <scope>NUCLEOTIDE SEQUENCE [LARGE SCALE GENOMIC DNA]</scope>
    <source>
        <strain evidence="2">Wonlab-2016</strain>
    </source>
</reference>
<evidence type="ECO:0000256" key="1">
    <source>
        <dbReference type="SAM" id="MobiDB-lite"/>
    </source>
</evidence>
<evidence type="ECO:0000313" key="3">
    <source>
        <dbReference type="Proteomes" id="UP001519460"/>
    </source>
</evidence>
<feature type="non-terminal residue" evidence="2">
    <location>
        <position position="893"/>
    </location>
</feature>
<organism evidence="2 3">
    <name type="scientific">Batillaria attramentaria</name>
    <dbReference type="NCBI Taxonomy" id="370345"/>
    <lineage>
        <taxon>Eukaryota</taxon>
        <taxon>Metazoa</taxon>
        <taxon>Spiralia</taxon>
        <taxon>Lophotrochozoa</taxon>
        <taxon>Mollusca</taxon>
        <taxon>Gastropoda</taxon>
        <taxon>Caenogastropoda</taxon>
        <taxon>Sorbeoconcha</taxon>
        <taxon>Cerithioidea</taxon>
        <taxon>Batillariidae</taxon>
        <taxon>Batillaria</taxon>
    </lineage>
</organism>
<gene>
    <name evidence="2" type="ORF">BaRGS_00022829</name>
</gene>
<feature type="compositionally biased region" description="Low complexity" evidence="1">
    <location>
        <begin position="729"/>
        <end position="740"/>
    </location>
</feature>
<feature type="compositionally biased region" description="Basic and acidic residues" evidence="1">
    <location>
        <begin position="656"/>
        <end position="668"/>
    </location>
</feature>
<feature type="compositionally biased region" description="Polar residues" evidence="1">
    <location>
        <begin position="236"/>
        <end position="245"/>
    </location>
</feature>
<feature type="compositionally biased region" description="Polar residues" evidence="1">
    <location>
        <begin position="696"/>
        <end position="708"/>
    </location>
</feature>
<feature type="compositionally biased region" description="Polar residues" evidence="1">
    <location>
        <begin position="252"/>
        <end position="285"/>
    </location>
</feature>
<feature type="region of interest" description="Disordered" evidence="1">
    <location>
        <begin position="24"/>
        <end position="158"/>
    </location>
</feature>
<feature type="compositionally biased region" description="Low complexity" evidence="1">
    <location>
        <begin position="774"/>
        <end position="805"/>
    </location>
</feature>
<feature type="compositionally biased region" description="Polar residues" evidence="1">
    <location>
        <begin position="190"/>
        <end position="209"/>
    </location>
</feature>
<protein>
    <submittedName>
        <fullName evidence="2">Uncharacterized protein</fullName>
    </submittedName>
</protein>
<feature type="compositionally biased region" description="Polar residues" evidence="1">
    <location>
        <begin position="520"/>
        <end position="534"/>
    </location>
</feature>
<feature type="compositionally biased region" description="Polar residues" evidence="1">
    <location>
        <begin position="554"/>
        <end position="584"/>
    </location>
</feature>
<evidence type="ECO:0000313" key="2">
    <source>
        <dbReference type="EMBL" id="KAK7485963.1"/>
    </source>
</evidence>
<feature type="non-terminal residue" evidence="2">
    <location>
        <position position="1"/>
    </location>
</feature>
<feature type="compositionally biased region" description="Polar residues" evidence="1">
    <location>
        <begin position="669"/>
        <end position="682"/>
    </location>
</feature>
<dbReference type="EMBL" id="JACVVK020000186">
    <property type="protein sequence ID" value="KAK7485963.1"/>
    <property type="molecule type" value="Genomic_DNA"/>
</dbReference>
<sequence length="893" mass="94332">KTQRGRNLGKSTRDSVAIAKRRVSEMVRDKWHSRESSLSAVTQQPDDENARETHFAPPSGKAQDGSIYDNVVGPPPAAGNQQPQDQVFDVYENVPRRQSAHKQKAPMLPRAQQEDTTYENLPTRHSKRKAASSKPETPSPTPKAACPASTQLEVADNVETDDLYESVIEMDAISIDTNSTSAASELPSIGNGSATPSPTPTCAGSRTSLQEPTAPDAEAQPAQEEQIFCSDGLTPPQESHVTDQSVDLPLKESSSIPSGLSPTQGLTVQPKESSSSPGVRTSPKLSTALEKVLGLLPKMSHSSPDETTAPDEAAKPPAKKSSSGQAGRTSPKLSAALDKVLGLLPKGRSLSPGSHIPPEGSTAQDEVPQLPPKGSSPSPEGRTSPKLSAVMDKILHALPKGRSLSPDSHVLVEGMTVQDEGVQSVPQGRTSPKLSAVMDKILHALPKGRSLSPDSHVLVEGMTAQDEGVQSVPQGRTSPKLSAVMDKILHALPKGRSLSPDSRVPAEGITVQDEGAQSLPKGSSDTPQGRTSPKFQACLNKVLQAMSNGLAASESGQNPTSPEQNLHSQTARLGSKTSPQTAESTPVRVASSPGSVTSPPRLRSPGRVPEPLTKGSVFETSPIRQRSPRGQIVQQAVATFEAKTERAARSSTSPVRKVETRSPVRKSDTTSPVRKSDTTSPVRKSDITSPVRKSDTTSPVRRSDTTSAGRKLASKPTGKEAFSSDHSATPPRSRSRTPSPVESLTGRTPKSSSRVPTAKPRAAVSTTDETGVKAPQVSPRSVSASSSPAPILPGSDRSTITPPRTTSRRGRPLSADSGNKSRSLSIEAKKSCPAPWNPSTVVPPQRSRRTEPPPRAGTRKGSTSPVPAPPPRKRSAKDSLELFDQTSFHAKNL</sequence>
<proteinExistence type="predicted"/>
<comment type="caution">
    <text evidence="2">The sequence shown here is derived from an EMBL/GenBank/DDBJ whole genome shotgun (WGS) entry which is preliminary data.</text>
</comment>
<feature type="region of interest" description="Disordered" evidence="1">
    <location>
        <begin position="179"/>
        <end position="388"/>
    </location>
</feature>
<dbReference type="AlphaFoldDB" id="A0ABD0KFF8"/>
<keyword evidence="3" id="KW-1185">Reference proteome</keyword>
<feature type="compositionally biased region" description="Basic and acidic residues" evidence="1">
    <location>
        <begin position="24"/>
        <end position="35"/>
    </location>
</feature>
<feature type="compositionally biased region" description="Polar residues" evidence="1">
    <location>
        <begin position="884"/>
        <end position="893"/>
    </location>
</feature>
<name>A0ABD0KFF8_9CAEN</name>
<accession>A0ABD0KFF8</accession>